<name>A0AAE9MWW0_9VIBR</name>
<keyword evidence="1" id="KW-0732">Signal</keyword>
<sequence length="116" mass="12938">MKKALIAILLSGLSFASYGKYTCVGEVKGLSIAPKTDDVLVEKLGPLNWPKLCRVGGDYNGISQETCRSIYSTLLTAQTTNKEVTLWFNDRGDCTDSSHKPWDWLTGWYFGPRLND</sequence>
<gene>
    <name evidence="2" type="ORF">HB761_01320</name>
</gene>
<reference evidence="2" key="1">
    <citation type="submission" date="2020-03" db="EMBL/GenBank/DDBJ databases">
        <title>Five strains of Vibrio campbellii isolated from Mariana Trench.</title>
        <authorList>
            <person name="Liang J."/>
            <person name="Zhang X.-H."/>
        </authorList>
    </citation>
    <scope>NUCLEOTIDE SEQUENCE</scope>
    <source>
        <strain evidence="2">LJC014</strain>
    </source>
</reference>
<proteinExistence type="predicted"/>
<feature type="signal peptide" evidence="1">
    <location>
        <begin position="1"/>
        <end position="19"/>
    </location>
</feature>
<feature type="chain" id="PRO_5042227323" evidence="1">
    <location>
        <begin position="20"/>
        <end position="116"/>
    </location>
</feature>
<evidence type="ECO:0000256" key="1">
    <source>
        <dbReference type="SAM" id="SignalP"/>
    </source>
</evidence>
<accession>A0AAE9MWW0</accession>
<organism evidence="2 3">
    <name type="scientific">Vibrio campbellii</name>
    <dbReference type="NCBI Taxonomy" id="680"/>
    <lineage>
        <taxon>Bacteria</taxon>
        <taxon>Pseudomonadati</taxon>
        <taxon>Pseudomonadota</taxon>
        <taxon>Gammaproteobacteria</taxon>
        <taxon>Vibrionales</taxon>
        <taxon>Vibrionaceae</taxon>
        <taxon>Vibrio</taxon>
    </lineage>
</organism>
<evidence type="ECO:0000313" key="3">
    <source>
        <dbReference type="Proteomes" id="UP001058687"/>
    </source>
</evidence>
<dbReference type="RefSeq" id="WP_255936840.1">
    <property type="nucleotide sequence ID" value="NZ_CP050467.1"/>
</dbReference>
<dbReference type="Proteomes" id="UP001058687">
    <property type="component" value="Chromosome 1"/>
</dbReference>
<dbReference type="AlphaFoldDB" id="A0AAE9MWW0"/>
<protein>
    <submittedName>
        <fullName evidence="2">Uncharacterized protein</fullName>
    </submittedName>
</protein>
<dbReference type="EMBL" id="CP050467">
    <property type="protein sequence ID" value="UTZ25497.1"/>
    <property type="molecule type" value="Genomic_DNA"/>
</dbReference>
<evidence type="ECO:0000313" key="2">
    <source>
        <dbReference type="EMBL" id="UTZ25497.1"/>
    </source>
</evidence>